<accession>A0A2C9WNV0</accession>
<protein>
    <submittedName>
        <fullName evidence="1">Uncharacterized protein</fullName>
    </submittedName>
</protein>
<name>A0A2C9WNV0_MANES</name>
<reference evidence="1" key="1">
    <citation type="submission" date="2016-02" db="EMBL/GenBank/DDBJ databases">
        <title>WGS assembly of Manihot esculenta.</title>
        <authorList>
            <person name="Bredeson J.V."/>
            <person name="Prochnik S.E."/>
            <person name="Lyons J.B."/>
            <person name="Schmutz J."/>
            <person name="Grimwood J."/>
            <person name="Vrebalov J."/>
            <person name="Bart R.S."/>
            <person name="Amuge T."/>
            <person name="Ferguson M.E."/>
            <person name="Green R."/>
            <person name="Putnam N."/>
            <person name="Stites J."/>
            <person name="Rounsley S."/>
            <person name="Rokhsar D.S."/>
        </authorList>
    </citation>
    <scope>NUCLEOTIDE SEQUENCE [LARGE SCALE GENOMIC DNA]</scope>
    <source>
        <tissue evidence="1">Leaf</tissue>
    </source>
</reference>
<gene>
    <name evidence="1" type="ORF">MANES_01G169600</name>
</gene>
<proteinExistence type="predicted"/>
<sequence>MQTSAGQLLEVQVRTPSTEDVSLNAGNGPKLNLLLAYGCDGPSVIKFEHQLQLGPRSENLCL</sequence>
<dbReference type="AlphaFoldDB" id="A0A2C9WNV0"/>
<evidence type="ECO:0000313" key="1">
    <source>
        <dbReference type="EMBL" id="OAY61179.1"/>
    </source>
</evidence>
<organism evidence="1">
    <name type="scientific">Manihot esculenta</name>
    <name type="common">Cassava</name>
    <name type="synonym">Jatropha manihot</name>
    <dbReference type="NCBI Taxonomy" id="3983"/>
    <lineage>
        <taxon>Eukaryota</taxon>
        <taxon>Viridiplantae</taxon>
        <taxon>Streptophyta</taxon>
        <taxon>Embryophyta</taxon>
        <taxon>Tracheophyta</taxon>
        <taxon>Spermatophyta</taxon>
        <taxon>Magnoliopsida</taxon>
        <taxon>eudicotyledons</taxon>
        <taxon>Gunneridae</taxon>
        <taxon>Pentapetalae</taxon>
        <taxon>rosids</taxon>
        <taxon>fabids</taxon>
        <taxon>Malpighiales</taxon>
        <taxon>Euphorbiaceae</taxon>
        <taxon>Crotonoideae</taxon>
        <taxon>Manihoteae</taxon>
        <taxon>Manihot</taxon>
    </lineage>
</organism>
<dbReference type="EMBL" id="CM004387">
    <property type="protein sequence ID" value="OAY61179.1"/>
    <property type="molecule type" value="Genomic_DNA"/>
</dbReference>